<dbReference type="NCBIfam" id="TIGR01560">
    <property type="entry name" value="put_DNA_pack"/>
    <property type="match status" value="1"/>
</dbReference>
<comment type="caution">
    <text evidence="1">The sequence shown here is derived from an EMBL/GenBank/DDBJ whole genome shotgun (WGS) entry which is preliminary data.</text>
</comment>
<dbReference type="EMBL" id="LPUY01000088">
    <property type="protein sequence ID" value="KUP91719.1"/>
    <property type="molecule type" value="Genomic_DNA"/>
</dbReference>
<dbReference type="InterPro" id="IPR006450">
    <property type="entry name" value="Phage_HK97_gp6-like"/>
</dbReference>
<dbReference type="InterPro" id="IPR011738">
    <property type="entry name" value="Phage_CHP"/>
</dbReference>
<protein>
    <recommendedName>
        <fullName evidence="3">Phage gp6-like head-tail connector protein</fullName>
    </recommendedName>
</protein>
<dbReference type="AlphaFoldDB" id="A0A132BTL1"/>
<organism evidence="1 2">
    <name type="scientific">Tritonibacter horizontis</name>
    <dbReference type="NCBI Taxonomy" id="1768241"/>
    <lineage>
        <taxon>Bacteria</taxon>
        <taxon>Pseudomonadati</taxon>
        <taxon>Pseudomonadota</taxon>
        <taxon>Alphaproteobacteria</taxon>
        <taxon>Rhodobacterales</taxon>
        <taxon>Paracoccaceae</taxon>
        <taxon>Tritonibacter</taxon>
    </lineage>
</organism>
<reference evidence="1 2" key="1">
    <citation type="submission" date="2015-12" db="EMBL/GenBank/DDBJ databases">
        <title>Genome sequence of the marine Rhodobacteraceae strain O3.65, Candidatus Tritonibacter horizontis.</title>
        <authorList>
            <person name="Poehlein A."/>
            <person name="Giebel H.A."/>
            <person name="Voget S."/>
            <person name="Brinkhoff T."/>
        </authorList>
    </citation>
    <scope>NUCLEOTIDE SEQUENCE [LARGE SCALE GENOMIC DNA]</scope>
    <source>
        <strain evidence="1 2">O3.65</strain>
    </source>
</reference>
<sequence>MILHETTPVPDSALPLEAFKAHLRLGTGFGEASLQDAVLLAFLRASVAAIESRIGKALLQRDYDWHLSAWPAVVTLPVAPVQTVVQVALVSPTGAETEVPAATYSLAPDSHVPRLVPLGSGWPSIATGGSVVLRFTAGFGAVWDDLPADLAQAVFLLAAHYYEYRDETRLHAGCMPFGVVSLLDRYRVPRLGLGRSAEWRT</sequence>
<dbReference type="RefSeq" id="WP_068246366.1">
    <property type="nucleotide sequence ID" value="NZ_LPUY01000088.1"/>
</dbReference>
<evidence type="ECO:0000313" key="1">
    <source>
        <dbReference type="EMBL" id="KUP91719.1"/>
    </source>
</evidence>
<dbReference type="PATRIC" id="fig|1768241.3.peg.3529"/>
<evidence type="ECO:0008006" key="3">
    <source>
        <dbReference type="Google" id="ProtNLM"/>
    </source>
</evidence>
<accession>A0A132BTL1</accession>
<dbReference type="CDD" id="cd08054">
    <property type="entry name" value="gp6"/>
    <property type="match status" value="1"/>
</dbReference>
<gene>
    <name evidence="1" type="ORF">TRIHO_33800</name>
</gene>
<keyword evidence="2" id="KW-1185">Reference proteome</keyword>
<dbReference type="OrthoDB" id="8478788at2"/>
<evidence type="ECO:0000313" key="2">
    <source>
        <dbReference type="Proteomes" id="UP000068382"/>
    </source>
</evidence>
<dbReference type="Proteomes" id="UP000068382">
    <property type="component" value="Unassembled WGS sequence"/>
</dbReference>
<proteinExistence type="predicted"/>
<dbReference type="Gene3D" id="1.10.3230.30">
    <property type="entry name" value="Phage gp6-like head-tail connector protein"/>
    <property type="match status" value="1"/>
</dbReference>
<name>A0A132BTL1_9RHOB</name>
<dbReference type="NCBIfam" id="TIGR02215">
    <property type="entry name" value="phage_chp_gp8"/>
    <property type="match status" value="1"/>
</dbReference>